<evidence type="ECO:0008006" key="4">
    <source>
        <dbReference type="Google" id="ProtNLM"/>
    </source>
</evidence>
<gene>
    <name evidence="2" type="ORF">CHA01nite_22000</name>
</gene>
<dbReference type="Pfam" id="PF12559">
    <property type="entry name" value="Inhibitor_I10"/>
    <property type="match status" value="1"/>
</dbReference>
<keyword evidence="3" id="KW-1185">Reference proteome</keyword>
<dbReference type="RefSeq" id="WP_146941443.1">
    <property type="nucleotide sequence ID" value="NZ_BJYJ01000010.1"/>
</dbReference>
<evidence type="ECO:0000313" key="3">
    <source>
        <dbReference type="Proteomes" id="UP000321863"/>
    </source>
</evidence>
<dbReference type="NCBIfam" id="NF033738">
    <property type="entry name" value="microvirid_RiPP"/>
    <property type="match status" value="1"/>
</dbReference>
<reference evidence="2 3" key="1">
    <citation type="submission" date="2019-07" db="EMBL/GenBank/DDBJ databases">
        <title>Whole genome shotgun sequence of Chryseobacterium hagamense NBRC 105253.</title>
        <authorList>
            <person name="Hosoyama A."/>
            <person name="Uohara A."/>
            <person name="Ohji S."/>
            <person name="Ichikawa N."/>
        </authorList>
    </citation>
    <scope>NUCLEOTIDE SEQUENCE [LARGE SCALE GENOMIC DNA]</scope>
    <source>
        <strain evidence="2 3">NBRC 105253</strain>
    </source>
</reference>
<evidence type="ECO:0000256" key="1">
    <source>
        <dbReference type="SAM" id="MobiDB-lite"/>
    </source>
</evidence>
<dbReference type="Proteomes" id="UP000321863">
    <property type="component" value="Unassembled WGS sequence"/>
</dbReference>
<dbReference type="InterPro" id="IPR022217">
    <property type="entry name" value="Prot_inh_I10_marinostatin"/>
</dbReference>
<evidence type="ECO:0000313" key="2">
    <source>
        <dbReference type="EMBL" id="GEN76460.1"/>
    </source>
</evidence>
<organism evidence="2 3">
    <name type="scientific">Chryseobacterium hagamense</name>
    <dbReference type="NCBI Taxonomy" id="395935"/>
    <lineage>
        <taxon>Bacteria</taxon>
        <taxon>Pseudomonadati</taxon>
        <taxon>Bacteroidota</taxon>
        <taxon>Flavobacteriia</taxon>
        <taxon>Flavobacteriales</taxon>
        <taxon>Weeksellaceae</taxon>
        <taxon>Chryseobacterium group</taxon>
        <taxon>Chryseobacterium</taxon>
    </lineage>
</organism>
<sequence>MKKKDKKPFFASFLEKQIEHPEGIQGGATSPLTDHLTIPEKDAVTSPAIDGPITLKYPSDSDDGGYDPVPPGDDPHTPNP</sequence>
<feature type="region of interest" description="Disordered" evidence="1">
    <location>
        <begin position="1"/>
        <end position="80"/>
    </location>
</feature>
<comment type="caution">
    <text evidence="2">The sequence shown here is derived from an EMBL/GenBank/DDBJ whole genome shotgun (WGS) entry which is preliminary data.</text>
</comment>
<accession>A0A511YMR8</accession>
<dbReference type="EMBL" id="BJYJ01000010">
    <property type="protein sequence ID" value="GEN76460.1"/>
    <property type="molecule type" value="Genomic_DNA"/>
</dbReference>
<name>A0A511YMR8_9FLAO</name>
<protein>
    <recommendedName>
        <fullName evidence="4">Serine endopeptidase</fullName>
    </recommendedName>
</protein>
<proteinExistence type="predicted"/>
<dbReference type="OrthoDB" id="678197at2"/>
<dbReference type="AlphaFoldDB" id="A0A511YMR8"/>